<dbReference type="SUPFAM" id="SSF52166">
    <property type="entry name" value="Ribosomal protein L4"/>
    <property type="match status" value="1"/>
</dbReference>
<gene>
    <name evidence="5" type="primary">rplD</name>
    <name evidence="7" type="ORF">CFE62_004920</name>
</gene>
<name>A0A370CGR4_9COXI</name>
<dbReference type="EMBL" id="NMOS02000013">
    <property type="protein sequence ID" value="RDH40181.1"/>
    <property type="molecule type" value="Genomic_DNA"/>
</dbReference>
<dbReference type="GO" id="GO:0019843">
    <property type="term" value="F:rRNA binding"/>
    <property type="evidence" value="ECO:0007669"/>
    <property type="project" value="UniProtKB-UniRule"/>
</dbReference>
<dbReference type="PANTHER" id="PTHR10746:SF6">
    <property type="entry name" value="LARGE RIBOSOMAL SUBUNIT PROTEIN UL4M"/>
    <property type="match status" value="1"/>
</dbReference>
<evidence type="ECO:0000256" key="4">
    <source>
        <dbReference type="ARBA" id="ARBA00035244"/>
    </source>
</evidence>
<reference evidence="7 8" key="2">
    <citation type="journal article" date="2018" name="J. Invertebr. Pathol.">
        <title>'Candidatus Aquirickettsiella gammari' (Gammaproteobacteria: Legionellales: Coxiellaceae): A bacterial pathogen of the freshwater crustacean Gammarus fossarum (Malacostraca: Amphipoda).</title>
        <authorList>
            <person name="Bojko J."/>
            <person name="Dunn A.M."/>
            <person name="Stebbing P.D."/>
            <person name="van Aerle R."/>
            <person name="Bacela-Spychalska K."/>
            <person name="Bean T.P."/>
            <person name="Urrutia A."/>
            <person name="Stentiford G.D."/>
        </authorList>
    </citation>
    <scope>NUCLEOTIDE SEQUENCE [LARGE SCALE GENOMIC DNA]</scope>
    <source>
        <strain evidence="7">RA15029</strain>
    </source>
</reference>
<evidence type="ECO:0000313" key="8">
    <source>
        <dbReference type="Proteomes" id="UP000226429"/>
    </source>
</evidence>
<dbReference type="Proteomes" id="UP000226429">
    <property type="component" value="Unassembled WGS sequence"/>
</dbReference>
<dbReference type="HAMAP" id="MF_01328_B">
    <property type="entry name" value="Ribosomal_uL4_B"/>
    <property type="match status" value="1"/>
</dbReference>
<dbReference type="GO" id="GO:1990904">
    <property type="term" value="C:ribonucleoprotein complex"/>
    <property type="evidence" value="ECO:0007669"/>
    <property type="project" value="UniProtKB-KW"/>
</dbReference>
<comment type="subunit">
    <text evidence="5">Part of the 50S ribosomal subunit.</text>
</comment>
<evidence type="ECO:0000256" key="6">
    <source>
        <dbReference type="SAM" id="MobiDB-lite"/>
    </source>
</evidence>
<keyword evidence="8" id="KW-1185">Reference proteome</keyword>
<evidence type="ECO:0000256" key="1">
    <source>
        <dbReference type="ARBA" id="ARBA00010528"/>
    </source>
</evidence>
<comment type="function">
    <text evidence="5">Forms part of the polypeptide exit tunnel.</text>
</comment>
<keyword evidence="2 5" id="KW-0689">Ribosomal protein</keyword>
<dbReference type="InterPro" id="IPR002136">
    <property type="entry name" value="Ribosomal_uL4"/>
</dbReference>
<evidence type="ECO:0000256" key="3">
    <source>
        <dbReference type="ARBA" id="ARBA00023274"/>
    </source>
</evidence>
<dbReference type="InterPro" id="IPR023574">
    <property type="entry name" value="Ribosomal_uL4_dom_sf"/>
</dbReference>
<keyword evidence="5" id="KW-0699">rRNA-binding</keyword>
<dbReference type="GO" id="GO:0003735">
    <property type="term" value="F:structural constituent of ribosome"/>
    <property type="evidence" value="ECO:0007669"/>
    <property type="project" value="InterPro"/>
</dbReference>
<dbReference type="NCBIfam" id="TIGR03953">
    <property type="entry name" value="rplD_bact"/>
    <property type="match status" value="1"/>
</dbReference>
<evidence type="ECO:0000256" key="2">
    <source>
        <dbReference type="ARBA" id="ARBA00022980"/>
    </source>
</evidence>
<comment type="similarity">
    <text evidence="1 5">Belongs to the universal ribosomal protein uL4 family.</text>
</comment>
<evidence type="ECO:0000256" key="5">
    <source>
        <dbReference type="HAMAP-Rule" id="MF_01328"/>
    </source>
</evidence>
<keyword evidence="3 5" id="KW-0687">Ribonucleoprotein</keyword>
<accession>A0A370CGR4</accession>
<comment type="function">
    <text evidence="5">One of the primary rRNA binding proteins, this protein initially binds near the 5'-end of the 23S rRNA. It is important during the early stages of 50S assembly. It makes multiple contacts with different domains of the 23S rRNA in the assembled 50S subunit and ribosome.</text>
</comment>
<evidence type="ECO:0000313" key="7">
    <source>
        <dbReference type="EMBL" id="RDH40181.1"/>
    </source>
</evidence>
<dbReference type="GO" id="GO:0005840">
    <property type="term" value="C:ribosome"/>
    <property type="evidence" value="ECO:0007669"/>
    <property type="project" value="UniProtKB-KW"/>
</dbReference>
<reference evidence="7 8" key="1">
    <citation type="journal article" date="2017" name="Int. J. Syst. Evol. Microbiol.">
        <title>Aquarickettsiella crustaci n. gen. n. sp. (Gammaproteobacteria: Legionellales: Coxiellaceae); a bacterial pathogen of the freshwater crustacean: Gammarus fossarum (Malacostraca: Amphipoda).</title>
        <authorList>
            <person name="Bojko J."/>
            <person name="Dunn A.M."/>
            <person name="Stebbing P.D."/>
            <person name="Van Aerle R."/>
            <person name="Bacela-Spychalska K."/>
            <person name="Bean T.P."/>
            <person name="Stentiford G.D."/>
        </authorList>
    </citation>
    <scope>NUCLEOTIDE SEQUENCE [LARGE SCALE GENOMIC DNA]</scope>
    <source>
        <strain evidence="7">RA15029</strain>
    </source>
</reference>
<dbReference type="InterPro" id="IPR013005">
    <property type="entry name" value="Ribosomal_uL4-like"/>
</dbReference>
<dbReference type="Pfam" id="PF00573">
    <property type="entry name" value="Ribosomal_L4"/>
    <property type="match status" value="1"/>
</dbReference>
<dbReference type="GO" id="GO:0006412">
    <property type="term" value="P:translation"/>
    <property type="evidence" value="ECO:0007669"/>
    <property type="project" value="UniProtKB-UniRule"/>
</dbReference>
<dbReference type="AlphaFoldDB" id="A0A370CGR4"/>
<organism evidence="7 8">
    <name type="scientific">Candidatus Aquirickettsiella gammari</name>
    <dbReference type="NCBI Taxonomy" id="2016198"/>
    <lineage>
        <taxon>Bacteria</taxon>
        <taxon>Pseudomonadati</taxon>
        <taxon>Pseudomonadota</taxon>
        <taxon>Gammaproteobacteria</taxon>
        <taxon>Legionellales</taxon>
        <taxon>Coxiellaceae</taxon>
        <taxon>Candidatus Aquirickettsiella</taxon>
    </lineage>
</organism>
<feature type="region of interest" description="Disordered" evidence="6">
    <location>
        <begin position="48"/>
        <end position="69"/>
    </location>
</feature>
<proteinExistence type="inferred from homology"/>
<protein>
    <recommendedName>
        <fullName evidence="4 5">Large ribosomal subunit protein uL4</fullName>
    </recommendedName>
</protein>
<sequence length="205" mass="22912">MQVALVTENGSNQKLQLSEAVFACRFNEPLVHQVVTAYLAGGRQGTRAQKNRSAVSGGGKKPWKQKGMGRARAGTIRSPLWRSGGVTFAASTQDFSRKVNKKMYRAAMRSICSELLRQERFLVIESFEMDQAKTRDLLAKLQALNITQKVLIILEEVNKNIYLAARNIHRIELTDVEAINPVNLINHEKILVTAPALKQIEELLA</sequence>
<dbReference type="Gene3D" id="3.40.1370.10">
    <property type="match status" value="1"/>
</dbReference>
<keyword evidence="5" id="KW-0694">RNA-binding</keyword>
<dbReference type="PANTHER" id="PTHR10746">
    <property type="entry name" value="50S RIBOSOMAL PROTEIN L4"/>
    <property type="match status" value="1"/>
</dbReference>
<comment type="caution">
    <text evidence="7">The sequence shown here is derived from an EMBL/GenBank/DDBJ whole genome shotgun (WGS) entry which is preliminary data.</text>
</comment>